<dbReference type="KEGG" id="knv:Pan216_21570"/>
<organism evidence="2 3">
    <name type="scientific">Kolteria novifilia</name>
    <dbReference type="NCBI Taxonomy" id="2527975"/>
    <lineage>
        <taxon>Bacteria</taxon>
        <taxon>Pseudomonadati</taxon>
        <taxon>Planctomycetota</taxon>
        <taxon>Planctomycetia</taxon>
        <taxon>Kolteriales</taxon>
        <taxon>Kolteriaceae</taxon>
        <taxon>Kolteria</taxon>
    </lineage>
</organism>
<name>A0A518B2Y5_9BACT</name>
<dbReference type="AlphaFoldDB" id="A0A518B2Y5"/>
<gene>
    <name evidence="2" type="ORF">Pan216_21570</name>
</gene>
<feature type="compositionally biased region" description="Basic and acidic residues" evidence="1">
    <location>
        <begin position="228"/>
        <end position="244"/>
    </location>
</feature>
<dbReference type="Pfam" id="PF22011">
    <property type="entry name" value="DUF6931"/>
    <property type="match status" value="1"/>
</dbReference>
<dbReference type="InterPro" id="IPR053855">
    <property type="entry name" value="DUF6931"/>
</dbReference>
<feature type="region of interest" description="Disordered" evidence="1">
    <location>
        <begin position="208"/>
        <end position="256"/>
    </location>
</feature>
<accession>A0A518B2Y5</accession>
<protein>
    <submittedName>
        <fullName evidence="2">Uncharacterized protein</fullName>
    </submittedName>
</protein>
<evidence type="ECO:0000313" key="3">
    <source>
        <dbReference type="Proteomes" id="UP000317093"/>
    </source>
</evidence>
<reference evidence="2 3" key="1">
    <citation type="submission" date="2019-02" db="EMBL/GenBank/DDBJ databases">
        <title>Deep-cultivation of Planctomycetes and their phenomic and genomic characterization uncovers novel biology.</title>
        <authorList>
            <person name="Wiegand S."/>
            <person name="Jogler M."/>
            <person name="Boedeker C."/>
            <person name="Pinto D."/>
            <person name="Vollmers J."/>
            <person name="Rivas-Marin E."/>
            <person name="Kohn T."/>
            <person name="Peeters S.H."/>
            <person name="Heuer A."/>
            <person name="Rast P."/>
            <person name="Oberbeckmann S."/>
            <person name="Bunk B."/>
            <person name="Jeske O."/>
            <person name="Meyerdierks A."/>
            <person name="Storesund J.E."/>
            <person name="Kallscheuer N."/>
            <person name="Luecker S."/>
            <person name="Lage O.M."/>
            <person name="Pohl T."/>
            <person name="Merkel B.J."/>
            <person name="Hornburger P."/>
            <person name="Mueller R.-W."/>
            <person name="Bruemmer F."/>
            <person name="Labrenz M."/>
            <person name="Spormann A.M."/>
            <person name="Op den Camp H."/>
            <person name="Overmann J."/>
            <person name="Amann R."/>
            <person name="Jetten M.S.M."/>
            <person name="Mascher T."/>
            <person name="Medema M.H."/>
            <person name="Devos D.P."/>
            <person name="Kaster A.-K."/>
            <person name="Ovreas L."/>
            <person name="Rohde M."/>
            <person name="Galperin M.Y."/>
            <person name="Jogler C."/>
        </authorList>
    </citation>
    <scope>NUCLEOTIDE SEQUENCE [LARGE SCALE GENOMIC DNA]</scope>
    <source>
        <strain evidence="2 3">Pan216</strain>
    </source>
</reference>
<evidence type="ECO:0000313" key="2">
    <source>
        <dbReference type="EMBL" id="QDU61302.1"/>
    </source>
</evidence>
<keyword evidence="3" id="KW-1185">Reference proteome</keyword>
<proteinExistence type="predicted"/>
<sequence>MLSLEEAVKVLNIPFQFAGGGTTRAVDLWDPPGTTTGDALRLLTEEITAADYLRALVAYELYYDALRFVAFGLEKRQAVYWGCLCYGSLFGPRLLPDEEARALDAAMAWVRDPSESHRQRAGRAALAAGMSTPAGCLAKAAFWSGGSIAPEGMPTVEASEYLVPKAVAGAVVLTVALADYHRLDAHCRVLLGLGMQVAQGARRWLEPETASAPEPSMSHAPADEMEETKDSHDEETLILTRDEVESPPPTAQSVNS</sequence>
<dbReference type="Proteomes" id="UP000317093">
    <property type="component" value="Chromosome"/>
</dbReference>
<evidence type="ECO:0000256" key="1">
    <source>
        <dbReference type="SAM" id="MobiDB-lite"/>
    </source>
</evidence>
<dbReference type="EMBL" id="CP036279">
    <property type="protein sequence ID" value="QDU61302.1"/>
    <property type="molecule type" value="Genomic_DNA"/>
</dbReference>